<protein>
    <submittedName>
        <fullName evidence="2">StAR-related lipid transfer protein 5</fullName>
    </submittedName>
</protein>
<keyword evidence="3" id="KW-1185">Reference proteome</keyword>
<evidence type="ECO:0000313" key="2">
    <source>
        <dbReference type="EMBL" id="OWF49594.1"/>
    </source>
</evidence>
<dbReference type="Proteomes" id="UP000242188">
    <property type="component" value="Unassembled WGS sequence"/>
</dbReference>
<comment type="caution">
    <text evidence="2">The sequence shown here is derived from an EMBL/GenBank/DDBJ whole genome shotgun (WGS) entry which is preliminary data.</text>
</comment>
<dbReference type="AlphaFoldDB" id="A0A210QLJ9"/>
<organism evidence="2 3">
    <name type="scientific">Mizuhopecten yessoensis</name>
    <name type="common">Japanese scallop</name>
    <name type="synonym">Patinopecten yessoensis</name>
    <dbReference type="NCBI Taxonomy" id="6573"/>
    <lineage>
        <taxon>Eukaryota</taxon>
        <taxon>Metazoa</taxon>
        <taxon>Spiralia</taxon>
        <taxon>Lophotrochozoa</taxon>
        <taxon>Mollusca</taxon>
        <taxon>Bivalvia</taxon>
        <taxon>Autobranchia</taxon>
        <taxon>Pteriomorphia</taxon>
        <taxon>Pectinida</taxon>
        <taxon>Pectinoidea</taxon>
        <taxon>Pectinidae</taxon>
        <taxon>Mizuhopecten</taxon>
    </lineage>
</organism>
<feature type="chain" id="PRO_5012058126" evidence="1">
    <location>
        <begin position="25"/>
        <end position="633"/>
    </location>
</feature>
<gene>
    <name evidence="2" type="ORF">KP79_PYT15381</name>
</gene>
<evidence type="ECO:0000256" key="1">
    <source>
        <dbReference type="SAM" id="SignalP"/>
    </source>
</evidence>
<reference evidence="2 3" key="1">
    <citation type="journal article" date="2017" name="Nat. Ecol. Evol.">
        <title>Scallop genome provides insights into evolution of bilaterian karyotype and development.</title>
        <authorList>
            <person name="Wang S."/>
            <person name="Zhang J."/>
            <person name="Jiao W."/>
            <person name="Li J."/>
            <person name="Xun X."/>
            <person name="Sun Y."/>
            <person name="Guo X."/>
            <person name="Huan P."/>
            <person name="Dong B."/>
            <person name="Zhang L."/>
            <person name="Hu X."/>
            <person name="Sun X."/>
            <person name="Wang J."/>
            <person name="Zhao C."/>
            <person name="Wang Y."/>
            <person name="Wang D."/>
            <person name="Huang X."/>
            <person name="Wang R."/>
            <person name="Lv J."/>
            <person name="Li Y."/>
            <person name="Zhang Z."/>
            <person name="Liu B."/>
            <person name="Lu W."/>
            <person name="Hui Y."/>
            <person name="Liang J."/>
            <person name="Zhou Z."/>
            <person name="Hou R."/>
            <person name="Li X."/>
            <person name="Liu Y."/>
            <person name="Li H."/>
            <person name="Ning X."/>
            <person name="Lin Y."/>
            <person name="Zhao L."/>
            <person name="Xing Q."/>
            <person name="Dou J."/>
            <person name="Li Y."/>
            <person name="Mao J."/>
            <person name="Guo H."/>
            <person name="Dou H."/>
            <person name="Li T."/>
            <person name="Mu C."/>
            <person name="Jiang W."/>
            <person name="Fu Q."/>
            <person name="Fu X."/>
            <person name="Miao Y."/>
            <person name="Liu J."/>
            <person name="Yu Q."/>
            <person name="Li R."/>
            <person name="Liao H."/>
            <person name="Li X."/>
            <person name="Kong Y."/>
            <person name="Jiang Z."/>
            <person name="Chourrout D."/>
            <person name="Li R."/>
            <person name="Bao Z."/>
        </authorList>
    </citation>
    <scope>NUCLEOTIDE SEQUENCE [LARGE SCALE GENOMIC DNA]</scope>
    <source>
        <strain evidence="2 3">PY_sf001</strain>
    </source>
</reference>
<feature type="signal peptide" evidence="1">
    <location>
        <begin position="1"/>
        <end position="24"/>
    </location>
</feature>
<name>A0A210QLJ9_MIZYE</name>
<sequence>MEKYVYHLILTMIVLLTALCDIDAHESDHPHTHPHETQIKTSGGGSFIGFGDLLPPTCRELMETLKINMSRLQNKPLHVKDEFSSLAVYCPFSTLLLTCLMQNIYEIRQTQNALIWSSGYLLNFRLALDISQKLCLWHQYPGKGTKQCLAKTERARELCRERVVKNLQYVRTTMYPEIKTYEQFNMICSVQRELPECVATELTGQCDNETVSHMKMFYEMLGRQNCSVMDPSSSESKSAAQANLKEVLVRKALSGCGFEESLYGLPAQKFSFERYVTSLTKICGKLDSIISCLREQIGDPKTSIQRYLKESIDLKAMTSYTHTLCSAEWVFRKEVKCLKGLDTNVEYCINAVKSNNMIDRYYDTHKRKEPMICSVLEDFSNCFTIQTSRCNSKLSDILKKSHTDGMHGMCKLGKHTPSHIGGSVLLHCGVTMAIEVQGQIATVKNNGSTMLTIIDRLIDYGCSELDRYMNCLDRYFDQSKSLLDGFMRTILNFSNKEKMGAVLKETCHHASHIKRNMPCLLQHEREFQTCASISLPMVKNNLMTLQNTNGKQLRAKFCSDLASLMTCSINVLGHCDKSLATLANDTVIQILNQEHCGEINMGLQGRQPNNASIPRMFDALLHCLLAFFIYLLL</sequence>
<proteinExistence type="predicted"/>
<accession>A0A210QLJ9</accession>
<keyword evidence="1" id="KW-0732">Signal</keyword>
<evidence type="ECO:0000313" key="3">
    <source>
        <dbReference type="Proteomes" id="UP000242188"/>
    </source>
</evidence>
<dbReference type="EMBL" id="NEDP02003058">
    <property type="protein sequence ID" value="OWF49594.1"/>
    <property type="molecule type" value="Genomic_DNA"/>
</dbReference>